<reference evidence="7 8" key="1">
    <citation type="submission" date="2022-05" db="EMBL/GenBank/DDBJ databases">
        <authorList>
            <consortium name="Genoscope - CEA"/>
            <person name="William W."/>
        </authorList>
    </citation>
    <scope>NUCLEOTIDE SEQUENCE [LARGE SCALE GENOMIC DNA]</scope>
</reference>
<keyword evidence="3 5" id="KW-1133">Transmembrane helix</keyword>
<name>A0ABN8P418_9CNID</name>
<dbReference type="SUPFAM" id="SSF81321">
    <property type="entry name" value="Family A G protein-coupled receptor-like"/>
    <property type="match status" value="1"/>
</dbReference>
<keyword evidence="8" id="KW-1185">Reference proteome</keyword>
<proteinExistence type="predicted"/>
<organism evidence="7 8">
    <name type="scientific">Porites lobata</name>
    <dbReference type="NCBI Taxonomy" id="104759"/>
    <lineage>
        <taxon>Eukaryota</taxon>
        <taxon>Metazoa</taxon>
        <taxon>Cnidaria</taxon>
        <taxon>Anthozoa</taxon>
        <taxon>Hexacorallia</taxon>
        <taxon>Scleractinia</taxon>
        <taxon>Fungiina</taxon>
        <taxon>Poritidae</taxon>
        <taxon>Porites</taxon>
    </lineage>
</organism>
<evidence type="ECO:0000313" key="8">
    <source>
        <dbReference type="Proteomes" id="UP001159405"/>
    </source>
</evidence>
<dbReference type="PROSITE" id="PS50262">
    <property type="entry name" value="G_PROTEIN_RECEP_F1_2"/>
    <property type="match status" value="1"/>
</dbReference>
<dbReference type="Pfam" id="PF00001">
    <property type="entry name" value="7tm_1"/>
    <property type="match status" value="1"/>
</dbReference>
<comment type="subcellular location">
    <subcellularLocation>
        <location evidence="1">Membrane</location>
    </subcellularLocation>
</comment>
<dbReference type="Proteomes" id="UP001159405">
    <property type="component" value="Unassembled WGS sequence"/>
</dbReference>
<gene>
    <name evidence="7" type="ORF">PLOB_00036584</name>
</gene>
<keyword evidence="2 5" id="KW-0812">Transmembrane</keyword>
<evidence type="ECO:0000256" key="1">
    <source>
        <dbReference type="ARBA" id="ARBA00004370"/>
    </source>
</evidence>
<evidence type="ECO:0000256" key="3">
    <source>
        <dbReference type="ARBA" id="ARBA00022989"/>
    </source>
</evidence>
<dbReference type="Gene3D" id="1.20.1070.10">
    <property type="entry name" value="Rhodopsin 7-helix transmembrane proteins"/>
    <property type="match status" value="1"/>
</dbReference>
<feature type="domain" description="G-protein coupled receptors family 1 profile" evidence="6">
    <location>
        <begin position="1"/>
        <end position="98"/>
    </location>
</feature>
<dbReference type="EMBL" id="CALNXK010000052">
    <property type="protein sequence ID" value="CAH3132965.1"/>
    <property type="molecule type" value="Genomic_DNA"/>
</dbReference>
<sequence>MKKKEEEIKMWMRKPKKALDIYRLAISTIFIFIPTVQLVALYSIIMIKLKKQVHPGEQSANAEEQSTRRNRNVLNKMAIAFVLFFFCGTPYVINELISLCLLTDFFMRQREYIKISGKRQIWGVRVALFEDGMGKLYRYTKLSTS</sequence>
<keyword evidence="4 5" id="KW-0472">Membrane</keyword>
<evidence type="ECO:0000256" key="2">
    <source>
        <dbReference type="ARBA" id="ARBA00022692"/>
    </source>
</evidence>
<feature type="transmembrane region" description="Helical" evidence="5">
    <location>
        <begin position="21"/>
        <end position="45"/>
    </location>
</feature>
<evidence type="ECO:0000256" key="5">
    <source>
        <dbReference type="SAM" id="Phobius"/>
    </source>
</evidence>
<comment type="caution">
    <text evidence="7">The sequence shown here is derived from an EMBL/GenBank/DDBJ whole genome shotgun (WGS) entry which is preliminary data.</text>
</comment>
<feature type="transmembrane region" description="Helical" evidence="5">
    <location>
        <begin position="78"/>
        <end position="102"/>
    </location>
</feature>
<dbReference type="InterPro" id="IPR017452">
    <property type="entry name" value="GPCR_Rhodpsn_7TM"/>
</dbReference>
<protein>
    <recommendedName>
        <fullName evidence="6">G-protein coupled receptors family 1 profile domain-containing protein</fullName>
    </recommendedName>
</protein>
<evidence type="ECO:0000259" key="6">
    <source>
        <dbReference type="PROSITE" id="PS50262"/>
    </source>
</evidence>
<evidence type="ECO:0000256" key="4">
    <source>
        <dbReference type="ARBA" id="ARBA00023136"/>
    </source>
</evidence>
<dbReference type="InterPro" id="IPR000276">
    <property type="entry name" value="GPCR_Rhodpsn"/>
</dbReference>
<dbReference type="CDD" id="cd00637">
    <property type="entry name" value="7tm_classA_rhodopsin-like"/>
    <property type="match status" value="1"/>
</dbReference>
<accession>A0ABN8P418</accession>
<evidence type="ECO:0000313" key="7">
    <source>
        <dbReference type="EMBL" id="CAH3132965.1"/>
    </source>
</evidence>